<name>A0A383CS17_9ZZZZ</name>
<dbReference type="InterPro" id="IPR050090">
    <property type="entry name" value="Tyrosine_recombinase_XerCD"/>
</dbReference>
<dbReference type="InterPro" id="IPR011010">
    <property type="entry name" value="DNA_brk_join_enz"/>
</dbReference>
<dbReference type="EMBL" id="UINC01211302">
    <property type="protein sequence ID" value="SVE35146.1"/>
    <property type="molecule type" value="Genomic_DNA"/>
</dbReference>
<dbReference type="Pfam" id="PF02899">
    <property type="entry name" value="Phage_int_SAM_1"/>
    <property type="match status" value="1"/>
</dbReference>
<dbReference type="InterPro" id="IPR010998">
    <property type="entry name" value="Integrase_recombinase_N"/>
</dbReference>
<feature type="domain" description="Core-binding (CB)" evidence="3">
    <location>
        <begin position="1"/>
        <end position="81"/>
    </location>
</feature>
<sequence length="183" mass="21145">LLDEALERYMKATSNNRRQRTNKETYGVLKNIIRKLESKYIDEVSTEKVQGLAGMLQSQGLSKATILSYLSLLKTFFNWLIDDAEVLDGRNPVNKVRKPPRTSKVRDYLVKPEAIGRILKVHQIHRRIEVPIIELTHFLVCTGARLGEALHAEWQDFDLIKGIWRIIPKPECPTSYGLGWYLK</sequence>
<evidence type="ECO:0000256" key="2">
    <source>
        <dbReference type="ARBA" id="ARBA00023172"/>
    </source>
</evidence>
<proteinExistence type="predicted"/>
<keyword evidence="2" id="KW-0233">DNA recombination</keyword>
<keyword evidence="1" id="KW-0238">DNA-binding</keyword>
<dbReference type="GO" id="GO:0006310">
    <property type="term" value="P:DNA recombination"/>
    <property type="evidence" value="ECO:0007669"/>
    <property type="project" value="UniProtKB-KW"/>
</dbReference>
<dbReference type="InterPro" id="IPR004107">
    <property type="entry name" value="Integrase_SAM-like_N"/>
</dbReference>
<dbReference type="InterPro" id="IPR013762">
    <property type="entry name" value="Integrase-like_cat_sf"/>
</dbReference>
<feature type="non-terminal residue" evidence="4">
    <location>
        <position position="1"/>
    </location>
</feature>
<dbReference type="Gene3D" id="1.10.443.10">
    <property type="entry name" value="Intergrase catalytic core"/>
    <property type="match status" value="1"/>
</dbReference>
<dbReference type="PANTHER" id="PTHR30349:SF41">
    <property type="entry name" value="INTEGRASE_RECOMBINASE PROTEIN MJ0367-RELATED"/>
    <property type="match status" value="1"/>
</dbReference>
<dbReference type="AlphaFoldDB" id="A0A383CS17"/>
<dbReference type="InterPro" id="IPR044068">
    <property type="entry name" value="CB"/>
</dbReference>
<dbReference type="GO" id="GO:0015074">
    <property type="term" value="P:DNA integration"/>
    <property type="evidence" value="ECO:0007669"/>
    <property type="project" value="InterPro"/>
</dbReference>
<accession>A0A383CS17</accession>
<evidence type="ECO:0000313" key="4">
    <source>
        <dbReference type="EMBL" id="SVE35146.1"/>
    </source>
</evidence>
<dbReference type="GO" id="GO:0003677">
    <property type="term" value="F:DNA binding"/>
    <property type="evidence" value="ECO:0007669"/>
    <property type="project" value="UniProtKB-KW"/>
</dbReference>
<dbReference type="SUPFAM" id="SSF56349">
    <property type="entry name" value="DNA breaking-rejoining enzymes"/>
    <property type="match status" value="1"/>
</dbReference>
<evidence type="ECO:0000259" key="3">
    <source>
        <dbReference type="PROSITE" id="PS51900"/>
    </source>
</evidence>
<evidence type="ECO:0000256" key="1">
    <source>
        <dbReference type="ARBA" id="ARBA00023125"/>
    </source>
</evidence>
<dbReference type="Gene3D" id="1.10.150.130">
    <property type="match status" value="1"/>
</dbReference>
<reference evidence="4" key="1">
    <citation type="submission" date="2018-05" db="EMBL/GenBank/DDBJ databases">
        <authorList>
            <person name="Lanie J.A."/>
            <person name="Ng W.-L."/>
            <person name="Kazmierczak K.M."/>
            <person name="Andrzejewski T.M."/>
            <person name="Davidsen T.M."/>
            <person name="Wayne K.J."/>
            <person name="Tettelin H."/>
            <person name="Glass J.I."/>
            <person name="Rusch D."/>
            <person name="Podicherti R."/>
            <person name="Tsui H.-C.T."/>
            <person name="Winkler M.E."/>
        </authorList>
    </citation>
    <scope>NUCLEOTIDE SEQUENCE</scope>
</reference>
<gene>
    <name evidence="4" type="ORF">METZ01_LOCUS488000</name>
</gene>
<dbReference type="PANTHER" id="PTHR30349">
    <property type="entry name" value="PHAGE INTEGRASE-RELATED"/>
    <property type="match status" value="1"/>
</dbReference>
<protein>
    <recommendedName>
        <fullName evidence="3">Core-binding (CB) domain-containing protein</fullName>
    </recommendedName>
</protein>
<organism evidence="4">
    <name type="scientific">marine metagenome</name>
    <dbReference type="NCBI Taxonomy" id="408172"/>
    <lineage>
        <taxon>unclassified sequences</taxon>
        <taxon>metagenomes</taxon>
        <taxon>ecological metagenomes</taxon>
    </lineage>
</organism>
<dbReference type="PROSITE" id="PS51900">
    <property type="entry name" value="CB"/>
    <property type="match status" value="1"/>
</dbReference>